<feature type="region of interest" description="Disordered" evidence="7">
    <location>
        <begin position="155"/>
        <end position="186"/>
    </location>
</feature>
<evidence type="ECO:0000313" key="8">
    <source>
        <dbReference type="EMBL" id="KAF1943204.1"/>
    </source>
</evidence>
<feature type="compositionally biased region" description="Basic and acidic residues" evidence="7">
    <location>
        <begin position="177"/>
        <end position="186"/>
    </location>
</feature>
<evidence type="ECO:0000256" key="7">
    <source>
        <dbReference type="SAM" id="MobiDB-lite"/>
    </source>
</evidence>
<dbReference type="OrthoDB" id="10009520at2759"/>
<keyword evidence="6" id="KW-0175">Coiled coil</keyword>
<evidence type="ECO:0000313" key="9">
    <source>
        <dbReference type="Proteomes" id="UP000800038"/>
    </source>
</evidence>
<dbReference type="InterPro" id="IPR047545">
    <property type="entry name" value="BRcat_RBR_RNF216"/>
</dbReference>
<name>A0A6A5SU10_9PLEO</name>
<dbReference type="Proteomes" id="UP000800038">
    <property type="component" value="Unassembled WGS sequence"/>
</dbReference>
<dbReference type="PANTHER" id="PTHR22770:SF47">
    <property type="entry name" value="E3 UBIQUITIN-PROTEIN LIGASE RNF216"/>
    <property type="match status" value="1"/>
</dbReference>
<keyword evidence="3" id="KW-0863">Zinc-finger</keyword>
<organism evidence="8 9">
    <name type="scientific">Clathrospora elynae</name>
    <dbReference type="NCBI Taxonomy" id="706981"/>
    <lineage>
        <taxon>Eukaryota</taxon>
        <taxon>Fungi</taxon>
        <taxon>Dikarya</taxon>
        <taxon>Ascomycota</taxon>
        <taxon>Pezizomycotina</taxon>
        <taxon>Dothideomycetes</taxon>
        <taxon>Pleosporomycetidae</taxon>
        <taxon>Pleosporales</taxon>
        <taxon>Diademaceae</taxon>
        <taxon>Clathrospora</taxon>
    </lineage>
</organism>
<evidence type="ECO:0000256" key="2">
    <source>
        <dbReference type="ARBA" id="ARBA00022723"/>
    </source>
</evidence>
<dbReference type="InterPro" id="IPR051628">
    <property type="entry name" value="LUBAC_E3_Ligases"/>
</dbReference>
<dbReference type="GO" id="GO:0008270">
    <property type="term" value="F:zinc ion binding"/>
    <property type="evidence" value="ECO:0007669"/>
    <property type="project" value="UniProtKB-KW"/>
</dbReference>
<protein>
    <recommendedName>
        <fullName evidence="10">RING-type domain-containing protein</fullName>
    </recommendedName>
</protein>
<dbReference type="EMBL" id="ML976027">
    <property type="protein sequence ID" value="KAF1943204.1"/>
    <property type="molecule type" value="Genomic_DNA"/>
</dbReference>
<reference evidence="8" key="1">
    <citation type="journal article" date="2020" name="Stud. Mycol.">
        <title>101 Dothideomycetes genomes: a test case for predicting lifestyles and emergence of pathogens.</title>
        <authorList>
            <person name="Haridas S."/>
            <person name="Albert R."/>
            <person name="Binder M."/>
            <person name="Bloem J."/>
            <person name="Labutti K."/>
            <person name="Salamov A."/>
            <person name="Andreopoulos B."/>
            <person name="Baker S."/>
            <person name="Barry K."/>
            <person name="Bills G."/>
            <person name="Bluhm B."/>
            <person name="Cannon C."/>
            <person name="Castanera R."/>
            <person name="Culley D."/>
            <person name="Daum C."/>
            <person name="Ezra D."/>
            <person name="Gonzalez J."/>
            <person name="Henrissat B."/>
            <person name="Kuo A."/>
            <person name="Liang C."/>
            <person name="Lipzen A."/>
            <person name="Lutzoni F."/>
            <person name="Magnuson J."/>
            <person name="Mondo S."/>
            <person name="Nolan M."/>
            <person name="Ohm R."/>
            <person name="Pangilinan J."/>
            <person name="Park H.-J."/>
            <person name="Ramirez L."/>
            <person name="Alfaro M."/>
            <person name="Sun H."/>
            <person name="Tritt A."/>
            <person name="Yoshinaga Y."/>
            <person name="Zwiers L.-H."/>
            <person name="Turgeon B."/>
            <person name="Goodwin S."/>
            <person name="Spatafora J."/>
            <person name="Crous P."/>
            <person name="Grigoriev I."/>
        </authorList>
    </citation>
    <scope>NUCLEOTIDE SEQUENCE</scope>
    <source>
        <strain evidence="8">CBS 161.51</strain>
    </source>
</reference>
<dbReference type="PANTHER" id="PTHR22770">
    <property type="entry name" value="UBIQUITIN CONJUGATING ENZYME 7 INTERACTING PROTEIN-RELATED"/>
    <property type="match status" value="1"/>
</dbReference>
<accession>A0A6A5SU10</accession>
<feature type="coiled-coil region" evidence="6">
    <location>
        <begin position="273"/>
        <end position="301"/>
    </location>
</feature>
<keyword evidence="9" id="KW-1185">Reference proteome</keyword>
<keyword evidence="2" id="KW-0479">Metal-binding</keyword>
<gene>
    <name evidence="8" type="ORF">EJ02DRAFT_443455</name>
</gene>
<evidence type="ECO:0000256" key="6">
    <source>
        <dbReference type="SAM" id="Coils"/>
    </source>
</evidence>
<keyword evidence="5" id="KW-0862">Zinc</keyword>
<evidence type="ECO:0000256" key="4">
    <source>
        <dbReference type="ARBA" id="ARBA00022786"/>
    </source>
</evidence>
<evidence type="ECO:0000256" key="3">
    <source>
        <dbReference type="ARBA" id="ARBA00022771"/>
    </source>
</evidence>
<proteinExistence type="predicted"/>
<dbReference type="AlphaFoldDB" id="A0A6A5SU10"/>
<dbReference type="CDD" id="cd20339">
    <property type="entry name" value="BRcat_RBR_RNF216"/>
    <property type="match status" value="1"/>
</dbReference>
<evidence type="ECO:0008006" key="10">
    <source>
        <dbReference type="Google" id="ProtNLM"/>
    </source>
</evidence>
<sequence length="647" mass="73428">MAQPAASIGHEVVDLLSDSENELGLFDARSAAEFARDYLDLDDPPERFTEQLNANNDHEMIDLTRIPDIDVAPSDPVVVDAEVPQPSNAQSGDWGGDAKVLTETACLHMVLSVLPDISVDHVLKMIREKTTDATRTIAQCEHFLTELLEGEAYPKEADEAKNKKRKREDEADDELNTYEKGERDPKVGGYEYDASELLKEEFLNVPSRHITNLLKQQNTLYKAFGVLEHQVRNYRNARVYTRLGRPRNKRGIEFQLIEEGSQLPKELHAARKKSEAEAAKRRKIEEVKQAEEANLEQAQMNKQMGECACCFDDVPLNRMISCDGDHVHFYCMNCPRRQIETQMGQSRCRPRCFGVNDCNGTFSRRQLQEVLSEKTFERLEHMQQLEDLKAAGLDFLSECPFCDFKMECPPVDIDKEFRCQNTKCAKTSCRLCEKESHIPLSCEESNKDGQITLRHIVEEAIYVCSKNVADYNHFGEVQSGKCPLHENIEDRHEQEVKRAADEAMAKVRADNPGLGDADLMVKVSDRVKQAEDARKGRARAEAHAFPFHMVGGELNRRPLVIPGDRPAIPFPIAPPQPPAIRPVVQYVHPYPEVVPVPVFVQPFHPGYYGYGYAPPPPQPHPLPYVFHPPPVQLCLNCYLYHPPNQYC</sequence>
<keyword evidence="4" id="KW-0833">Ubl conjugation pathway</keyword>
<evidence type="ECO:0000256" key="5">
    <source>
        <dbReference type="ARBA" id="ARBA00022833"/>
    </source>
</evidence>
<comment type="pathway">
    <text evidence="1">Protein modification; protein ubiquitination.</text>
</comment>
<evidence type="ECO:0000256" key="1">
    <source>
        <dbReference type="ARBA" id="ARBA00004906"/>
    </source>
</evidence>